<organism evidence="2 3">
    <name type="scientific">Tropilaelaps mercedesae</name>
    <dbReference type="NCBI Taxonomy" id="418985"/>
    <lineage>
        <taxon>Eukaryota</taxon>
        <taxon>Metazoa</taxon>
        <taxon>Ecdysozoa</taxon>
        <taxon>Arthropoda</taxon>
        <taxon>Chelicerata</taxon>
        <taxon>Arachnida</taxon>
        <taxon>Acari</taxon>
        <taxon>Parasitiformes</taxon>
        <taxon>Mesostigmata</taxon>
        <taxon>Gamasina</taxon>
        <taxon>Dermanyssoidea</taxon>
        <taxon>Laelapidae</taxon>
        <taxon>Tropilaelaps</taxon>
    </lineage>
</organism>
<dbReference type="AlphaFoldDB" id="A0A1V9XSU1"/>
<keyword evidence="3" id="KW-1185">Reference proteome</keyword>
<evidence type="ECO:0000313" key="2">
    <source>
        <dbReference type="EMBL" id="OQR76560.1"/>
    </source>
</evidence>
<sequence>MRFALNPRRWWRPHLPFGEAAVPDLFGGWGWTGGVSGWGGRSENGRYNEEFTENRDPVGTGVRVHSVSVRRPRGASQELVRSRVGPLELAPSSWPPRGPHVSRPRVGHKQTVRQGHRMAPAKRREQKVKTSLFGQPQSAP</sequence>
<accession>A0A1V9XSU1</accession>
<dbReference type="EMBL" id="MNPL01004673">
    <property type="protein sequence ID" value="OQR76560.1"/>
    <property type="molecule type" value="Genomic_DNA"/>
</dbReference>
<protein>
    <submittedName>
        <fullName evidence="2">Uncharacterized protein</fullName>
    </submittedName>
</protein>
<comment type="caution">
    <text evidence="2">The sequence shown here is derived from an EMBL/GenBank/DDBJ whole genome shotgun (WGS) entry which is preliminary data.</text>
</comment>
<evidence type="ECO:0000256" key="1">
    <source>
        <dbReference type="SAM" id="MobiDB-lite"/>
    </source>
</evidence>
<feature type="region of interest" description="Disordered" evidence="1">
    <location>
        <begin position="89"/>
        <end position="140"/>
    </location>
</feature>
<dbReference type="Proteomes" id="UP000192247">
    <property type="component" value="Unassembled WGS sequence"/>
</dbReference>
<gene>
    <name evidence="2" type="ORF">BIW11_07705</name>
</gene>
<reference evidence="2 3" key="1">
    <citation type="journal article" date="2017" name="Gigascience">
        <title>Draft genome of the honey bee ectoparasitic mite, Tropilaelaps mercedesae, is shaped by the parasitic life history.</title>
        <authorList>
            <person name="Dong X."/>
            <person name="Armstrong S.D."/>
            <person name="Xia D."/>
            <person name="Makepeace B.L."/>
            <person name="Darby A.C."/>
            <person name="Kadowaki T."/>
        </authorList>
    </citation>
    <scope>NUCLEOTIDE SEQUENCE [LARGE SCALE GENOMIC DNA]</scope>
    <source>
        <strain evidence="2">Wuxi-XJTLU</strain>
    </source>
</reference>
<feature type="compositionally biased region" description="Basic residues" evidence="1">
    <location>
        <begin position="100"/>
        <end position="126"/>
    </location>
</feature>
<proteinExistence type="predicted"/>
<evidence type="ECO:0000313" key="3">
    <source>
        <dbReference type="Proteomes" id="UP000192247"/>
    </source>
</evidence>
<name>A0A1V9XSU1_9ACAR</name>
<dbReference type="InParanoid" id="A0A1V9XSU1"/>